<dbReference type="InterPro" id="IPR007233">
    <property type="entry name" value="TRAPPC"/>
</dbReference>
<dbReference type="EMBL" id="FN668683">
    <property type="protein sequence ID" value="CBK24246.2"/>
    <property type="molecule type" value="Genomic_DNA"/>
</dbReference>
<evidence type="ECO:0000256" key="4">
    <source>
        <dbReference type="ARBA" id="ARBA00022824"/>
    </source>
</evidence>
<evidence type="ECO:0000256" key="7">
    <source>
        <dbReference type="ARBA" id="ARBA00038167"/>
    </source>
</evidence>
<keyword evidence="6" id="KW-0333">Golgi apparatus</keyword>
<keyword evidence="3" id="KW-0813">Transport</keyword>
<dbReference type="GO" id="GO:0005794">
    <property type="term" value="C:Golgi apparatus"/>
    <property type="evidence" value="ECO:0007669"/>
    <property type="project" value="UniProtKB-SubCell"/>
</dbReference>
<evidence type="ECO:0000256" key="6">
    <source>
        <dbReference type="ARBA" id="ARBA00023034"/>
    </source>
</evidence>
<gene>
    <name evidence="8" type="ORF">GSBLH_T00004005001</name>
</gene>
<dbReference type="InParanoid" id="D8M857"/>
<dbReference type="GO" id="GO:0005783">
    <property type="term" value="C:endoplasmic reticulum"/>
    <property type="evidence" value="ECO:0007669"/>
    <property type="project" value="UniProtKB-SubCell"/>
</dbReference>
<evidence type="ECO:0000256" key="2">
    <source>
        <dbReference type="ARBA" id="ARBA00004240"/>
    </source>
</evidence>
<evidence type="ECO:0000256" key="5">
    <source>
        <dbReference type="ARBA" id="ARBA00022892"/>
    </source>
</evidence>
<accession>D8M857</accession>
<dbReference type="GO" id="GO:0030008">
    <property type="term" value="C:TRAPP complex"/>
    <property type="evidence" value="ECO:0007669"/>
    <property type="project" value="InterPro"/>
</dbReference>
<comment type="subcellular location">
    <subcellularLocation>
        <location evidence="2">Endoplasmic reticulum</location>
    </subcellularLocation>
    <subcellularLocation>
        <location evidence="1">Golgi apparatus</location>
        <location evidence="1">cis-Golgi network</location>
    </subcellularLocation>
</comment>
<dbReference type="PANTHER" id="PTHR23249">
    <property type="entry name" value="TRAFFICKING PROTEIN PARTICLE COMPLEX SUBUNIT"/>
    <property type="match status" value="1"/>
</dbReference>
<dbReference type="AlphaFoldDB" id="D8M857"/>
<evidence type="ECO:0000313" key="9">
    <source>
        <dbReference type="Proteomes" id="UP000008312"/>
    </source>
</evidence>
<dbReference type="InterPro" id="IPR011012">
    <property type="entry name" value="Longin-like_dom_sf"/>
</dbReference>
<organism evidence="8">
    <name type="scientific">Blastocystis hominis</name>
    <dbReference type="NCBI Taxonomy" id="12968"/>
    <lineage>
        <taxon>Eukaryota</taxon>
        <taxon>Sar</taxon>
        <taxon>Stramenopiles</taxon>
        <taxon>Bigyra</taxon>
        <taxon>Opalozoa</taxon>
        <taxon>Opalinata</taxon>
        <taxon>Blastocystidae</taxon>
        <taxon>Blastocystis</taxon>
    </lineage>
</organism>
<evidence type="ECO:0008006" key="10">
    <source>
        <dbReference type="Google" id="ProtNLM"/>
    </source>
</evidence>
<comment type="similarity">
    <text evidence="7">Belongs to the TRAPP small subunits family. BET5 subfamily.</text>
</comment>
<dbReference type="OrthoDB" id="246406at2759"/>
<dbReference type="Pfam" id="PF04099">
    <property type="entry name" value="Sybindin"/>
    <property type="match status" value="1"/>
</dbReference>
<reference evidence="8" key="1">
    <citation type="submission" date="2010-02" db="EMBL/GenBank/DDBJ databases">
        <title>Sequencing and annotation of the Blastocystis hominis genome.</title>
        <authorList>
            <person name="Wincker P."/>
        </authorList>
    </citation>
    <scope>NUCLEOTIDE SEQUENCE</scope>
    <source>
        <strain evidence="8">Singapore isolate B</strain>
    </source>
</reference>
<sequence>MRKFQTSSYIFHYLESASGVKIIVTSDLSVQDLQEQLWDIYALYSKAVVQNPNWQVDDCIEIPAFASGVDSILLCVVCLASNSRYFK</sequence>
<keyword evidence="5" id="KW-0931">ER-Golgi transport</keyword>
<dbReference type="GeneID" id="24921052"/>
<dbReference type="SUPFAM" id="SSF64356">
    <property type="entry name" value="SNARE-like"/>
    <property type="match status" value="1"/>
</dbReference>
<proteinExistence type="inferred from homology"/>
<keyword evidence="4" id="KW-0256">Endoplasmic reticulum</keyword>
<dbReference type="GO" id="GO:0006888">
    <property type="term" value="P:endoplasmic reticulum to Golgi vesicle-mediated transport"/>
    <property type="evidence" value="ECO:0007669"/>
    <property type="project" value="TreeGrafter"/>
</dbReference>
<dbReference type="PANTHER" id="PTHR23249:SF16">
    <property type="entry name" value="TRAFFICKING PROTEIN PARTICLE COMPLEX SUBUNIT 1"/>
    <property type="match status" value="1"/>
</dbReference>
<evidence type="ECO:0000256" key="3">
    <source>
        <dbReference type="ARBA" id="ARBA00022448"/>
    </source>
</evidence>
<dbReference type="Gene3D" id="3.30.450.70">
    <property type="match status" value="1"/>
</dbReference>
<keyword evidence="9" id="KW-1185">Reference proteome</keyword>
<name>D8M857_BLAHO</name>
<dbReference type="RefSeq" id="XP_012898294.1">
    <property type="nucleotide sequence ID" value="XM_013042840.1"/>
</dbReference>
<protein>
    <recommendedName>
        <fullName evidence="10">Trafficking protein particle complex subunit</fullName>
    </recommendedName>
</protein>
<evidence type="ECO:0000313" key="8">
    <source>
        <dbReference type="EMBL" id="CBK24246.2"/>
    </source>
</evidence>
<dbReference type="Proteomes" id="UP000008312">
    <property type="component" value="Unassembled WGS sequence"/>
</dbReference>
<evidence type="ECO:0000256" key="1">
    <source>
        <dbReference type="ARBA" id="ARBA00004222"/>
    </source>
</evidence>